<dbReference type="CDD" id="cd04301">
    <property type="entry name" value="NAT_SF"/>
    <property type="match status" value="1"/>
</dbReference>
<sequence>MSNNVLAPELMLRAGVLSDCECVTGLMREINYPMTCSVMRERMESIVADPNACIMMAEVDGKVAGAIGVQIVQSHAYPEPAAQITLLIVSSEYRREGIGRRLVALAETWGREHGGVHMMVTGANRERNAVALDFYECIGFEKHGYRLIKKLS</sequence>
<keyword evidence="4" id="KW-1185">Reference proteome</keyword>
<comment type="caution">
    <text evidence="3">The sequence shown here is derived from an EMBL/GenBank/DDBJ whole genome shotgun (WGS) entry which is preliminary data.</text>
</comment>
<dbReference type="Proteomes" id="UP001241848">
    <property type="component" value="Unassembled WGS sequence"/>
</dbReference>
<dbReference type="Gene3D" id="3.40.630.30">
    <property type="match status" value="1"/>
</dbReference>
<reference evidence="3 4" key="1">
    <citation type="submission" date="2022-10" db="EMBL/GenBank/DDBJ databases">
        <title>Paenibacillus description and whole genome data of maize root bacterial community.</title>
        <authorList>
            <person name="Marton D."/>
            <person name="Farkas M."/>
            <person name="Cserhati M."/>
        </authorList>
    </citation>
    <scope>NUCLEOTIDE SEQUENCE [LARGE SCALE GENOMIC DNA]</scope>
    <source>
        <strain evidence="3 4">P96</strain>
    </source>
</reference>
<accession>A0ABT9FPC6</accession>
<gene>
    <name evidence="3" type="ORF">OIN60_07310</name>
</gene>
<dbReference type="InterPro" id="IPR050769">
    <property type="entry name" value="NAT_camello-type"/>
</dbReference>
<evidence type="ECO:0000313" key="3">
    <source>
        <dbReference type="EMBL" id="MDP4096574.1"/>
    </source>
</evidence>
<evidence type="ECO:0000259" key="2">
    <source>
        <dbReference type="PROSITE" id="PS51186"/>
    </source>
</evidence>
<name>A0ABT9FPC6_9BACL</name>
<keyword evidence="1" id="KW-0808">Transferase</keyword>
<feature type="domain" description="N-acetyltransferase" evidence="2">
    <location>
        <begin position="10"/>
        <end position="152"/>
    </location>
</feature>
<dbReference type="SUPFAM" id="SSF55729">
    <property type="entry name" value="Acyl-CoA N-acyltransferases (Nat)"/>
    <property type="match status" value="1"/>
</dbReference>
<evidence type="ECO:0000256" key="1">
    <source>
        <dbReference type="ARBA" id="ARBA00022679"/>
    </source>
</evidence>
<organism evidence="3 4">
    <name type="scientific">Paenibacillus zeirhizosphaerae</name>
    <dbReference type="NCBI Taxonomy" id="2987519"/>
    <lineage>
        <taxon>Bacteria</taxon>
        <taxon>Bacillati</taxon>
        <taxon>Bacillota</taxon>
        <taxon>Bacilli</taxon>
        <taxon>Bacillales</taxon>
        <taxon>Paenibacillaceae</taxon>
        <taxon>Paenibacillus</taxon>
    </lineage>
</organism>
<dbReference type="InterPro" id="IPR000182">
    <property type="entry name" value="GNAT_dom"/>
</dbReference>
<dbReference type="EMBL" id="JAPCKK010000014">
    <property type="protein sequence ID" value="MDP4096574.1"/>
    <property type="molecule type" value="Genomic_DNA"/>
</dbReference>
<evidence type="ECO:0000313" key="4">
    <source>
        <dbReference type="Proteomes" id="UP001241848"/>
    </source>
</evidence>
<dbReference type="PANTHER" id="PTHR13947:SF37">
    <property type="entry name" value="LD18367P"/>
    <property type="match status" value="1"/>
</dbReference>
<dbReference type="RefSeq" id="WP_305754204.1">
    <property type="nucleotide sequence ID" value="NZ_JAPCKK010000014.1"/>
</dbReference>
<proteinExistence type="predicted"/>
<protein>
    <submittedName>
        <fullName evidence="3">GNAT family N-acetyltransferase</fullName>
    </submittedName>
</protein>
<dbReference type="PANTHER" id="PTHR13947">
    <property type="entry name" value="GNAT FAMILY N-ACETYLTRANSFERASE"/>
    <property type="match status" value="1"/>
</dbReference>
<dbReference type="Pfam" id="PF00583">
    <property type="entry name" value="Acetyltransf_1"/>
    <property type="match status" value="1"/>
</dbReference>
<dbReference type="PROSITE" id="PS51186">
    <property type="entry name" value="GNAT"/>
    <property type="match status" value="1"/>
</dbReference>
<dbReference type="InterPro" id="IPR016181">
    <property type="entry name" value="Acyl_CoA_acyltransferase"/>
</dbReference>